<name>A0A8K0TE62_9PEZI</name>
<evidence type="ECO:0000313" key="9">
    <source>
        <dbReference type="Proteomes" id="UP000813385"/>
    </source>
</evidence>
<dbReference type="OrthoDB" id="2431938at2759"/>
<keyword evidence="3" id="KW-0285">Flavoprotein</keyword>
<feature type="domain" description="FAD-binding" evidence="7">
    <location>
        <begin position="6"/>
        <end position="339"/>
    </location>
</feature>
<comment type="cofactor">
    <cofactor evidence="1">
        <name>FAD</name>
        <dbReference type="ChEBI" id="CHEBI:57692"/>
    </cofactor>
</comment>
<proteinExistence type="inferred from homology"/>
<comment type="similarity">
    <text evidence="2">Belongs to the paxM FAD-dependent monooxygenase family.</text>
</comment>
<evidence type="ECO:0000256" key="2">
    <source>
        <dbReference type="ARBA" id="ARBA00007992"/>
    </source>
</evidence>
<evidence type="ECO:0000256" key="5">
    <source>
        <dbReference type="ARBA" id="ARBA00023002"/>
    </source>
</evidence>
<dbReference type="SUPFAM" id="SSF51905">
    <property type="entry name" value="FAD/NAD(P)-binding domain"/>
    <property type="match status" value="1"/>
</dbReference>
<evidence type="ECO:0000256" key="3">
    <source>
        <dbReference type="ARBA" id="ARBA00022630"/>
    </source>
</evidence>
<dbReference type="InterPro" id="IPR050562">
    <property type="entry name" value="FAD_mOase_fung"/>
</dbReference>
<evidence type="ECO:0000256" key="4">
    <source>
        <dbReference type="ARBA" id="ARBA00022827"/>
    </source>
</evidence>
<dbReference type="AlphaFoldDB" id="A0A8K0TE62"/>
<keyword evidence="6" id="KW-0503">Monooxygenase</keyword>
<organism evidence="8 9">
    <name type="scientific">Plectosphaerella cucumerina</name>
    <dbReference type="NCBI Taxonomy" id="40658"/>
    <lineage>
        <taxon>Eukaryota</taxon>
        <taxon>Fungi</taxon>
        <taxon>Dikarya</taxon>
        <taxon>Ascomycota</taxon>
        <taxon>Pezizomycotina</taxon>
        <taxon>Sordariomycetes</taxon>
        <taxon>Hypocreomycetidae</taxon>
        <taxon>Glomerellales</taxon>
        <taxon>Plectosphaerellaceae</taxon>
        <taxon>Plectosphaerella</taxon>
    </lineage>
</organism>
<dbReference type="Proteomes" id="UP000813385">
    <property type="component" value="Unassembled WGS sequence"/>
</dbReference>
<dbReference type="EMBL" id="JAGPXD010000004">
    <property type="protein sequence ID" value="KAH7357893.1"/>
    <property type="molecule type" value="Genomic_DNA"/>
</dbReference>
<reference evidence="8" key="1">
    <citation type="journal article" date="2021" name="Nat. Commun.">
        <title>Genetic determinants of endophytism in the Arabidopsis root mycobiome.</title>
        <authorList>
            <person name="Mesny F."/>
            <person name="Miyauchi S."/>
            <person name="Thiergart T."/>
            <person name="Pickel B."/>
            <person name="Atanasova L."/>
            <person name="Karlsson M."/>
            <person name="Huettel B."/>
            <person name="Barry K.W."/>
            <person name="Haridas S."/>
            <person name="Chen C."/>
            <person name="Bauer D."/>
            <person name="Andreopoulos W."/>
            <person name="Pangilinan J."/>
            <person name="LaButti K."/>
            <person name="Riley R."/>
            <person name="Lipzen A."/>
            <person name="Clum A."/>
            <person name="Drula E."/>
            <person name="Henrissat B."/>
            <person name="Kohler A."/>
            <person name="Grigoriev I.V."/>
            <person name="Martin F.M."/>
            <person name="Hacquard S."/>
        </authorList>
    </citation>
    <scope>NUCLEOTIDE SEQUENCE</scope>
    <source>
        <strain evidence="8">MPI-CAGE-AT-0016</strain>
    </source>
</reference>
<sequence length="448" mass="49477">MASNEFKVIVIGGGPVGLTAAHALHLAGIDFIVLERRNTVVEDVGASLVLTPASLRVMHQFGLLDSLLAIGQGLVHARSFDCEGNLFFSSDIMQRVKTNHGCHLTAFHRAELVEALYNGLPESAKNKVLLGKKLVDIKSNEHEVVVTCDDGTSYHGSLALGADGVHSKTRLLMRNLALEENPSRSWDAENPFIATYSCLWSSFPRPTEPGQGCDTHHKDKSVMYLSGRERSWIFLYRKLPEPTRGRVSYTEKDQEECIREFSDFPITDSFKVKDVWPRRLTAGMANLEEGVAENWTWGRVVLAGDAAHKYTPNSGQGLNAGIQDVVRLCNGLRALQTTQSTSSKPAIHPETSLTETLAAYEQERRAAAKGEIGRAASTTRCHARASPFYYFLSRYILTIHLVQYLLVELAMKPTFSSSLVLDYVNVDEALKGTAAWKYPLGRPAEKAA</sequence>
<protein>
    <recommendedName>
        <fullName evidence="7">FAD-binding domain-containing protein</fullName>
    </recommendedName>
</protein>
<dbReference type="Gene3D" id="3.50.50.60">
    <property type="entry name" value="FAD/NAD(P)-binding domain"/>
    <property type="match status" value="1"/>
</dbReference>
<dbReference type="GO" id="GO:0071949">
    <property type="term" value="F:FAD binding"/>
    <property type="evidence" value="ECO:0007669"/>
    <property type="project" value="InterPro"/>
</dbReference>
<evidence type="ECO:0000256" key="6">
    <source>
        <dbReference type="ARBA" id="ARBA00023033"/>
    </source>
</evidence>
<dbReference type="Pfam" id="PF01494">
    <property type="entry name" value="FAD_binding_3"/>
    <property type="match status" value="1"/>
</dbReference>
<gene>
    <name evidence="8" type="ORF">B0T11DRAFT_354444</name>
</gene>
<evidence type="ECO:0000256" key="1">
    <source>
        <dbReference type="ARBA" id="ARBA00001974"/>
    </source>
</evidence>
<keyword evidence="9" id="KW-1185">Reference proteome</keyword>
<dbReference type="GO" id="GO:0004497">
    <property type="term" value="F:monooxygenase activity"/>
    <property type="evidence" value="ECO:0007669"/>
    <property type="project" value="UniProtKB-KW"/>
</dbReference>
<dbReference type="PANTHER" id="PTHR47356:SF2">
    <property type="entry name" value="FAD-BINDING DOMAIN-CONTAINING PROTEIN-RELATED"/>
    <property type="match status" value="1"/>
</dbReference>
<evidence type="ECO:0000313" key="8">
    <source>
        <dbReference type="EMBL" id="KAH7357893.1"/>
    </source>
</evidence>
<accession>A0A8K0TE62</accession>
<evidence type="ECO:0000259" key="7">
    <source>
        <dbReference type="Pfam" id="PF01494"/>
    </source>
</evidence>
<dbReference type="PRINTS" id="PR00420">
    <property type="entry name" value="RNGMNOXGNASE"/>
</dbReference>
<comment type="caution">
    <text evidence="8">The sequence shown here is derived from an EMBL/GenBank/DDBJ whole genome shotgun (WGS) entry which is preliminary data.</text>
</comment>
<dbReference type="InterPro" id="IPR036188">
    <property type="entry name" value="FAD/NAD-bd_sf"/>
</dbReference>
<dbReference type="InterPro" id="IPR002938">
    <property type="entry name" value="FAD-bd"/>
</dbReference>
<dbReference type="PANTHER" id="PTHR47356">
    <property type="entry name" value="FAD-DEPENDENT MONOOXYGENASE ASQG-RELATED"/>
    <property type="match status" value="1"/>
</dbReference>
<keyword evidence="5" id="KW-0560">Oxidoreductase</keyword>
<keyword evidence="4" id="KW-0274">FAD</keyword>